<evidence type="ECO:0000256" key="5">
    <source>
        <dbReference type="ARBA" id="ARBA00022692"/>
    </source>
</evidence>
<keyword evidence="11" id="KW-1185">Reference proteome</keyword>
<dbReference type="InterPro" id="IPR038731">
    <property type="entry name" value="RgtA/B/C-like"/>
</dbReference>
<feature type="transmembrane region" description="Helical" evidence="8">
    <location>
        <begin position="148"/>
        <end position="175"/>
    </location>
</feature>
<dbReference type="Pfam" id="PF13231">
    <property type="entry name" value="PMT_2"/>
    <property type="match status" value="1"/>
</dbReference>
<dbReference type="PANTHER" id="PTHR33908:SF11">
    <property type="entry name" value="MEMBRANE PROTEIN"/>
    <property type="match status" value="1"/>
</dbReference>
<comment type="caution">
    <text evidence="10">The sequence shown here is derived from an EMBL/GenBank/DDBJ whole genome shotgun (WGS) entry which is preliminary data.</text>
</comment>
<dbReference type="Proteomes" id="UP000829517">
    <property type="component" value="Unassembled WGS sequence"/>
</dbReference>
<keyword evidence="6 8" id="KW-1133">Transmembrane helix</keyword>
<accession>A0ABS9IZI3</accession>
<dbReference type="EMBL" id="JAETXX010000001">
    <property type="protein sequence ID" value="MCF8713589.1"/>
    <property type="molecule type" value="Genomic_DNA"/>
</dbReference>
<dbReference type="RefSeq" id="WP_236957556.1">
    <property type="nucleotide sequence ID" value="NZ_JAETXX010000001.1"/>
</dbReference>
<dbReference type="InterPro" id="IPR050297">
    <property type="entry name" value="LipidA_mod_glycosyltrf_83"/>
</dbReference>
<feature type="transmembrane region" description="Helical" evidence="8">
    <location>
        <begin position="71"/>
        <end position="91"/>
    </location>
</feature>
<keyword evidence="7 8" id="KW-0472">Membrane</keyword>
<evidence type="ECO:0000256" key="8">
    <source>
        <dbReference type="SAM" id="Phobius"/>
    </source>
</evidence>
<organism evidence="10 11">
    <name type="scientific">Joostella atrarenae</name>
    <dbReference type="NCBI Taxonomy" id="679257"/>
    <lineage>
        <taxon>Bacteria</taxon>
        <taxon>Pseudomonadati</taxon>
        <taxon>Bacteroidota</taxon>
        <taxon>Flavobacteriia</taxon>
        <taxon>Flavobacteriales</taxon>
        <taxon>Flavobacteriaceae</taxon>
        <taxon>Joostella</taxon>
    </lineage>
</organism>
<evidence type="ECO:0000313" key="11">
    <source>
        <dbReference type="Proteomes" id="UP000829517"/>
    </source>
</evidence>
<keyword evidence="3" id="KW-0328">Glycosyltransferase</keyword>
<evidence type="ECO:0000256" key="4">
    <source>
        <dbReference type="ARBA" id="ARBA00022679"/>
    </source>
</evidence>
<sequence>MIDKALSNKIIFAFVLIVTLINLVQSAYTGLIFDEAYYWYFAQNLSWGYFDHPPMVALLVNIGTHIFDGELGVRLASPFLYAANVILLWLLIDTDKKYKYTWLYIAFVSSVGLMTAYGFMILPDTALLSFSLLFLWAYKRFLTKEDLLSVLVLGISMAGVMYCKYHGILLIGFVFISNLAILKKGKFWLAVIVSLLLYTPHLLWLYEVDYAPLKYHLFERANSAYRIKFTTNYLVNCIAVAGLGFPLMYWAFYKFSSKNKFDSALKFLGYGVFIFFLFSSFSRKTQAQWVILMVIPLIIFSLRYAYMHTKYRIWLFRISIFSLVLISYLRIALIYQPISPLKYESYGNKDWVTELKDKVGNVPVVFHNSYRDAGMYGFYSDGATVFSSNDLDARQNQFDLDSSEFKVRGKRVAYLTGNHKYLIDSTISVIREFKEHKIRGTFIDNLKTYKKMKIVIPQNTFNNKIPLHFSAELYNPYKETIPTDSLKYAAVFYDKYKRDIKKFPLLVETSSEAIKHDETVTLNIKIPDTVTIPPVTYFRMGIINNGAYAGFQGEMIKLDK</sequence>
<feature type="transmembrane region" description="Helical" evidence="8">
    <location>
        <begin position="287"/>
        <end position="306"/>
    </location>
</feature>
<feature type="transmembrane region" description="Helical" evidence="8">
    <location>
        <begin position="264"/>
        <end position="281"/>
    </location>
</feature>
<comment type="subcellular location">
    <subcellularLocation>
        <location evidence="1">Cell membrane</location>
        <topology evidence="1">Multi-pass membrane protein</topology>
    </subcellularLocation>
</comment>
<keyword evidence="2" id="KW-1003">Cell membrane</keyword>
<keyword evidence="5 8" id="KW-0812">Transmembrane</keyword>
<evidence type="ECO:0000259" key="9">
    <source>
        <dbReference type="Pfam" id="PF13231"/>
    </source>
</evidence>
<name>A0ABS9IZI3_9FLAO</name>
<evidence type="ECO:0000256" key="2">
    <source>
        <dbReference type="ARBA" id="ARBA00022475"/>
    </source>
</evidence>
<evidence type="ECO:0000313" key="10">
    <source>
        <dbReference type="EMBL" id="MCF8713589.1"/>
    </source>
</evidence>
<protein>
    <submittedName>
        <fullName evidence="10">Glycosyltransferase family 39 protein</fullName>
    </submittedName>
</protein>
<dbReference type="PANTHER" id="PTHR33908">
    <property type="entry name" value="MANNOSYLTRANSFERASE YKCB-RELATED"/>
    <property type="match status" value="1"/>
</dbReference>
<evidence type="ECO:0000256" key="3">
    <source>
        <dbReference type="ARBA" id="ARBA00022676"/>
    </source>
</evidence>
<feature type="transmembrane region" description="Helical" evidence="8">
    <location>
        <begin position="313"/>
        <end position="335"/>
    </location>
</feature>
<feature type="transmembrane region" description="Helical" evidence="8">
    <location>
        <begin position="187"/>
        <end position="206"/>
    </location>
</feature>
<feature type="domain" description="Glycosyltransferase RgtA/B/C/D-like" evidence="9">
    <location>
        <begin position="51"/>
        <end position="204"/>
    </location>
</feature>
<feature type="transmembrane region" description="Helical" evidence="8">
    <location>
        <begin position="233"/>
        <end position="252"/>
    </location>
</feature>
<proteinExistence type="predicted"/>
<gene>
    <name evidence="10" type="ORF">JM658_02020</name>
</gene>
<reference evidence="10 11" key="1">
    <citation type="submission" date="2021-01" db="EMBL/GenBank/DDBJ databases">
        <title>Genome sequencing of Joostella atrarenae M1-2 (= KCTC 23194).</title>
        <authorList>
            <person name="Zakaria M.R."/>
            <person name="Lam M.Q."/>
            <person name="Chong C.S."/>
        </authorList>
    </citation>
    <scope>NUCLEOTIDE SEQUENCE [LARGE SCALE GENOMIC DNA]</scope>
    <source>
        <strain evidence="10 11">M1-2</strain>
    </source>
</reference>
<evidence type="ECO:0000256" key="7">
    <source>
        <dbReference type="ARBA" id="ARBA00023136"/>
    </source>
</evidence>
<evidence type="ECO:0000256" key="1">
    <source>
        <dbReference type="ARBA" id="ARBA00004651"/>
    </source>
</evidence>
<keyword evidence="4" id="KW-0808">Transferase</keyword>
<evidence type="ECO:0000256" key="6">
    <source>
        <dbReference type="ARBA" id="ARBA00022989"/>
    </source>
</evidence>
<feature type="transmembrane region" description="Helical" evidence="8">
    <location>
        <begin position="103"/>
        <end position="136"/>
    </location>
</feature>